<dbReference type="SMART" id="SM00217">
    <property type="entry name" value="WAP"/>
    <property type="match status" value="1"/>
</dbReference>
<dbReference type="InterPro" id="IPR050305">
    <property type="entry name" value="Small_GTPase_Rab"/>
</dbReference>
<dbReference type="GO" id="GO:0005576">
    <property type="term" value="C:extracellular region"/>
    <property type="evidence" value="ECO:0007669"/>
    <property type="project" value="UniProtKB-SubCell"/>
</dbReference>
<feature type="region of interest" description="Disordered" evidence="13">
    <location>
        <begin position="191"/>
        <end position="324"/>
    </location>
</feature>
<keyword evidence="8" id="KW-0547">Nucleotide-binding</keyword>
<dbReference type="SMART" id="SM00131">
    <property type="entry name" value="KU"/>
    <property type="match status" value="2"/>
</dbReference>
<dbReference type="SUPFAM" id="SSF57256">
    <property type="entry name" value="Elafin-like"/>
    <property type="match status" value="1"/>
</dbReference>
<evidence type="ECO:0000256" key="7">
    <source>
        <dbReference type="ARBA" id="ARBA00022737"/>
    </source>
</evidence>
<evidence type="ECO:0000256" key="10">
    <source>
        <dbReference type="ARBA" id="ARBA00023134"/>
    </source>
</evidence>
<dbReference type="Gene3D" id="4.10.410.10">
    <property type="entry name" value="Pancreatic trypsin inhibitor Kunitz domain"/>
    <property type="match status" value="2"/>
</dbReference>
<keyword evidence="7" id="KW-0677">Repeat</keyword>
<dbReference type="Pfam" id="PF00095">
    <property type="entry name" value="WAP"/>
    <property type="match status" value="1"/>
</dbReference>
<evidence type="ECO:0000256" key="9">
    <source>
        <dbReference type="ARBA" id="ARBA00022900"/>
    </source>
</evidence>
<dbReference type="SUPFAM" id="SSF57362">
    <property type="entry name" value="BPTI-like"/>
    <property type="match status" value="2"/>
</dbReference>
<dbReference type="SMART" id="SM00175">
    <property type="entry name" value="RAB"/>
    <property type="match status" value="3"/>
</dbReference>
<sequence length="1208" mass="134380">MVQFFSSSSIKFMHDISAFMCARKLWGSCLLEILKKLSTYFENTLGRGVNEPTAVFSSASIVRGRKVSCHFAGVCDLPEDRGPCRNYTVNWFFSVTHGRCNQFWYGGCEGNKNRFNSQEECEKTCVKPEGPGACQLPKVVGRCNGQYEHWYFNASTRKCESFMYGGCLGNNNRFVSKDLCEQTCLHQETLVPSPHPTATPTTKVPPPRLTTTPTTEVPPPRLTTTPTTKVPPPRLTTTTTIKVPPPHLTTTTTIKVPPPRLTTTPTTKVPPPRLTTTPTTKVPPPRLTTTTTIKVPPAHLTTTTTVKVPPPRHTMTPTSKVPPPRLTTILKMKVDKAGHCPVAEAKALPVATGEAECRNFCRVDADCPGLRKCCYNGCAYTCAQAVSTEFRPVSRKTAASQRSADDVFKRVEKMADISPDQERSKEKMKEMPRGWAAMGTKGTECQGQGSCRQETSVNFTLKTIKLDGHTIKLQIPSGVGAKVVVAVGVFCIFFYGYCQFGLLPPFCKASLWTTAKDTGVLDITARYSKRPHGIILMYDVTDQESFRSVHQWFHQFGNYASKDVSIILVGNKSDLANWRMVHYVTAEDLAGRLHIQYVETSALHGTNVEELFLTMAAEIKSRVGPSLTSTKRRKSDIQVIKAKGYHFKGYIFKIILIGSSSVGKSSLANRIWMLEEGADGKQKHCGGFWHLSSSAAYIEFKRIVLDGETMTVQLCEARDGFGDTRASYCWDAHGIIAIYDITDTVSFEYAKHWLQDIKQSGCQNIVTALVGNKSDLQAEKTVDDAVAREFAEQLDIPLFQTSAKSGANVNQTLQKIIVQMKNCFCHPGAPIQGASSDDKVLTNMLHESCNSSSSDHMFTLLLLSQYCVENAILAQQLADQIHPQEHINKCHIFSTRTLQIDEKRIQLGISSFYRVQMWFKRTDQCASKNVKKLLVSHMGDMTARKVVDSIMAKGVADKQGARFIDTSVPGGISLEAAVTDMARELMEGSNLEMAALGHPINDTSAEQGTSKKRSGNNSRDDSFGILLVGHGEVGKTSLQYRYTNDVYTGWLPLDIGITYEIKTIILNGKTIRLQVLVASTYMREDIVDRFFGMIRGVIFVYDITDQRSFDGAVEWLQKVERSRLKNRCKFFVGNKIDQAEKRKVDYATGKAFADHMGMLYLETSAKYDTNVEELFATMTTLIMKRWDQSTTNQIDSPPQAKSRSCPVQ</sequence>
<feature type="domain" description="BPTI/Kunitz inhibitor" evidence="14">
    <location>
        <begin position="75"/>
        <end position="125"/>
    </location>
</feature>
<dbReference type="CDD" id="cd00109">
    <property type="entry name" value="Kunitz-type"/>
    <property type="match status" value="1"/>
</dbReference>
<dbReference type="Pfam" id="PF00071">
    <property type="entry name" value="Ras"/>
    <property type="match status" value="4"/>
</dbReference>
<dbReference type="PRINTS" id="PR00449">
    <property type="entry name" value="RASTRNSFRMNG"/>
</dbReference>
<dbReference type="EMBL" id="JARKHS020032080">
    <property type="protein sequence ID" value="KAK8760666.1"/>
    <property type="molecule type" value="Genomic_DNA"/>
</dbReference>
<dbReference type="GO" id="GO:0005525">
    <property type="term" value="F:GTP binding"/>
    <property type="evidence" value="ECO:0007669"/>
    <property type="project" value="UniProtKB-KW"/>
</dbReference>
<dbReference type="PROSITE" id="PS50279">
    <property type="entry name" value="BPTI_KUNITZ_2"/>
    <property type="match status" value="2"/>
</dbReference>
<dbReference type="InterPro" id="IPR020901">
    <property type="entry name" value="Prtase_inh_Kunz-CS"/>
</dbReference>
<name>A0AAQ4DDX6_AMBAM</name>
<keyword evidence="6" id="KW-0732">Signal</keyword>
<gene>
    <name evidence="16" type="ORF">V5799_028069</name>
</gene>
<evidence type="ECO:0000313" key="17">
    <source>
        <dbReference type="Proteomes" id="UP001321473"/>
    </source>
</evidence>
<dbReference type="CDD" id="cd00154">
    <property type="entry name" value="Rab"/>
    <property type="match status" value="1"/>
</dbReference>
<keyword evidence="9" id="KW-0722">Serine protease inhibitor</keyword>
<dbReference type="InterPro" id="IPR036645">
    <property type="entry name" value="Elafin-like_sf"/>
</dbReference>
<feature type="domain" description="WAP" evidence="15">
    <location>
        <begin position="333"/>
        <end position="386"/>
    </location>
</feature>
<keyword evidence="4" id="KW-0964">Secreted</keyword>
<reference evidence="16 17" key="1">
    <citation type="journal article" date="2023" name="Arcadia Sci">
        <title>De novo assembly of a long-read Amblyomma americanum tick genome.</title>
        <authorList>
            <person name="Chou S."/>
            <person name="Poskanzer K.E."/>
            <person name="Rollins M."/>
            <person name="Thuy-Boun P.S."/>
        </authorList>
    </citation>
    <scope>NUCLEOTIDE SEQUENCE [LARGE SCALE GENOMIC DNA]</scope>
    <source>
        <strain evidence="16">F_SG_1</strain>
        <tissue evidence="16">Salivary glands</tissue>
    </source>
</reference>
<keyword evidence="12" id="KW-0636">Prenylation</keyword>
<evidence type="ECO:0000256" key="13">
    <source>
        <dbReference type="SAM" id="MobiDB-lite"/>
    </source>
</evidence>
<protein>
    <submittedName>
        <fullName evidence="16">Uncharacterized protein</fullName>
    </submittedName>
</protein>
<keyword evidence="12" id="KW-0449">Lipoprotein</keyword>
<dbReference type="PROSITE" id="PS51419">
    <property type="entry name" value="RAB"/>
    <property type="match status" value="3"/>
</dbReference>
<proteinExistence type="inferred from homology"/>
<dbReference type="CDD" id="cd00199">
    <property type="entry name" value="WAP"/>
    <property type="match status" value="1"/>
</dbReference>
<dbReference type="FunFam" id="4.10.410.10:FF:000020">
    <property type="entry name" value="Collagen, type VI, alpha 3"/>
    <property type="match status" value="1"/>
</dbReference>
<dbReference type="SMART" id="SM00174">
    <property type="entry name" value="RHO"/>
    <property type="match status" value="1"/>
</dbReference>
<dbReference type="GO" id="GO:0003924">
    <property type="term" value="F:GTPase activity"/>
    <property type="evidence" value="ECO:0007669"/>
    <property type="project" value="InterPro"/>
</dbReference>
<dbReference type="InterPro" id="IPR036880">
    <property type="entry name" value="Kunitz_BPTI_sf"/>
</dbReference>
<evidence type="ECO:0000256" key="11">
    <source>
        <dbReference type="ARBA" id="ARBA00023157"/>
    </source>
</evidence>
<keyword evidence="11" id="KW-1015">Disulfide bond</keyword>
<dbReference type="FunFam" id="3.40.50.300:FF:001447">
    <property type="entry name" value="Ras-related protein Rab-1B"/>
    <property type="match status" value="3"/>
</dbReference>
<comment type="similarity">
    <text evidence="3">Belongs to the small GTPase superfamily. Rab family.</text>
</comment>
<feature type="domain" description="BPTI/Kunitz inhibitor" evidence="14">
    <location>
        <begin position="134"/>
        <end position="184"/>
    </location>
</feature>
<dbReference type="Pfam" id="PF00014">
    <property type="entry name" value="Kunitz_BPTI"/>
    <property type="match status" value="2"/>
</dbReference>
<evidence type="ECO:0000256" key="1">
    <source>
        <dbReference type="ARBA" id="ARBA00002878"/>
    </source>
</evidence>
<evidence type="ECO:0000259" key="15">
    <source>
        <dbReference type="PROSITE" id="PS51390"/>
    </source>
</evidence>
<evidence type="ECO:0000256" key="4">
    <source>
        <dbReference type="ARBA" id="ARBA00022525"/>
    </source>
</evidence>
<dbReference type="InterPro" id="IPR008197">
    <property type="entry name" value="WAP_dom"/>
</dbReference>
<organism evidence="16 17">
    <name type="scientific">Amblyomma americanum</name>
    <name type="common">Lone star tick</name>
    <dbReference type="NCBI Taxonomy" id="6943"/>
    <lineage>
        <taxon>Eukaryota</taxon>
        <taxon>Metazoa</taxon>
        <taxon>Ecdysozoa</taxon>
        <taxon>Arthropoda</taxon>
        <taxon>Chelicerata</taxon>
        <taxon>Arachnida</taxon>
        <taxon>Acari</taxon>
        <taxon>Parasitiformes</taxon>
        <taxon>Ixodida</taxon>
        <taxon>Ixodoidea</taxon>
        <taxon>Ixodidae</taxon>
        <taxon>Amblyomminae</taxon>
        <taxon>Amblyomma</taxon>
    </lineage>
</organism>
<keyword evidence="5" id="KW-0646">Protease inhibitor</keyword>
<dbReference type="PROSITE" id="PS51421">
    <property type="entry name" value="RAS"/>
    <property type="match status" value="3"/>
</dbReference>
<evidence type="ECO:0000256" key="5">
    <source>
        <dbReference type="ARBA" id="ARBA00022690"/>
    </source>
</evidence>
<comment type="subcellular location">
    <subcellularLocation>
        <location evidence="2">Secreted</location>
    </subcellularLocation>
</comment>
<keyword evidence="10" id="KW-0342">GTP-binding</keyword>
<dbReference type="SUPFAM" id="SSF52540">
    <property type="entry name" value="P-loop containing nucleoside triphosphate hydrolases"/>
    <property type="match status" value="3"/>
</dbReference>
<feature type="compositionally biased region" description="Low complexity" evidence="13">
    <location>
        <begin position="287"/>
        <end position="307"/>
    </location>
</feature>
<comment type="function">
    <text evidence="1">Has antibacterial activity.</text>
</comment>
<evidence type="ECO:0000256" key="6">
    <source>
        <dbReference type="ARBA" id="ARBA00022729"/>
    </source>
</evidence>
<dbReference type="InterPro" id="IPR001806">
    <property type="entry name" value="Small_GTPase"/>
</dbReference>
<evidence type="ECO:0000256" key="8">
    <source>
        <dbReference type="ARBA" id="ARBA00022741"/>
    </source>
</evidence>
<dbReference type="Gene3D" id="3.40.50.300">
    <property type="entry name" value="P-loop containing nucleotide triphosphate hydrolases"/>
    <property type="match status" value="4"/>
</dbReference>
<dbReference type="CDD" id="cd22639">
    <property type="entry name" value="Kunitz_papilin_lacunin-like"/>
    <property type="match status" value="1"/>
</dbReference>
<evidence type="ECO:0000256" key="2">
    <source>
        <dbReference type="ARBA" id="ARBA00004613"/>
    </source>
</evidence>
<feature type="compositionally biased region" description="Pro residues" evidence="13">
    <location>
        <begin position="193"/>
        <end position="208"/>
    </location>
</feature>
<evidence type="ECO:0000256" key="3">
    <source>
        <dbReference type="ARBA" id="ARBA00006270"/>
    </source>
</evidence>
<dbReference type="PROSITE" id="PS00280">
    <property type="entry name" value="BPTI_KUNITZ_1"/>
    <property type="match status" value="1"/>
</dbReference>
<dbReference type="Proteomes" id="UP001321473">
    <property type="component" value="Unassembled WGS sequence"/>
</dbReference>
<dbReference type="PRINTS" id="PR00759">
    <property type="entry name" value="BASICPTASE"/>
</dbReference>
<dbReference type="InterPro" id="IPR027417">
    <property type="entry name" value="P-loop_NTPase"/>
</dbReference>
<dbReference type="PANTHER" id="PTHR47980">
    <property type="entry name" value="LD44762P"/>
    <property type="match status" value="1"/>
</dbReference>
<dbReference type="SMART" id="SM00173">
    <property type="entry name" value="RAS"/>
    <property type="match status" value="1"/>
</dbReference>
<keyword evidence="17" id="KW-1185">Reference proteome</keyword>
<dbReference type="GO" id="GO:0004867">
    <property type="term" value="F:serine-type endopeptidase inhibitor activity"/>
    <property type="evidence" value="ECO:0007669"/>
    <property type="project" value="UniProtKB-KW"/>
</dbReference>
<evidence type="ECO:0000313" key="16">
    <source>
        <dbReference type="EMBL" id="KAK8760666.1"/>
    </source>
</evidence>
<dbReference type="AlphaFoldDB" id="A0AAQ4DDX6"/>
<evidence type="ECO:0000259" key="14">
    <source>
        <dbReference type="PROSITE" id="PS50279"/>
    </source>
</evidence>
<dbReference type="Gene3D" id="4.10.75.10">
    <property type="entry name" value="Elafin-like"/>
    <property type="match status" value="1"/>
</dbReference>
<evidence type="ECO:0000256" key="12">
    <source>
        <dbReference type="ARBA" id="ARBA00023289"/>
    </source>
</evidence>
<dbReference type="InterPro" id="IPR002223">
    <property type="entry name" value="Kunitz_BPTI"/>
</dbReference>
<comment type="caution">
    <text evidence="16">The sequence shown here is derived from an EMBL/GenBank/DDBJ whole genome shotgun (WGS) entry which is preliminary data.</text>
</comment>
<accession>A0AAQ4DDX6</accession>
<dbReference type="PROSITE" id="PS51390">
    <property type="entry name" value="WAP"/>
    <property type="match status" value="1"/>
</dbReference>